<dbReference type="CDD" id="cd20405">
    <property type="entry name" value="Tudor_Agenet_AtDUF_rpt1_3"/>
    <property type="match status" value="1"/>
</dbReference>
<evidence type="ECO:0000313" key="5">
    <source>
        <dbReference type="EMBL" id="KAJ9552493.1"/>
    </source>
</evidence>
<name>A0AA38T158_9ASTR</name>
<dbReference type="Proteomes" id="UP001172457">
    <property type="component" value="Chromosome 4"/>
</dbReference>
<dbReference type="PANTHER" id="PTHR31917">
    <property type="entry name" value="AGENET DOMAIN-CONTAINING PROTEIN-RELATED"/>
    <property type="match status" value="1"/>
</dbReference>
<keyword evidence="6" id="KW-1185">Reference proteome</keyword>
<comment type="caution">
    <text evidence="5">The sequence shown here is derived from an EMBL/GenBank/DDBJ whole genome shotgun (WGS) entry which is preliminary data.</text>
</comment>
<dbReference type="Pfam" id="PF05266">
    <property type="entry name" value="DUF724"/>
    <property type="match status" value="1"/>
</dbReference>
<dbReference type="InterPro" id="IPR007930">
    <property type="entry name" value="DUF724"/>
</dbReference>
<dbReference type="CDD" id="cd20406">
    <property type="entry name" value="Tudor_Agenet_AtDUF_rpt2_4"/>
    <property type="match status" value="1"/>
</dbReference>
<evidence type="ECO:0000259" key="4">
    <source>
        <dbReference type="SMART" id="SM00743"/>
    </source>
</evidence>
<evidence type="ECO:0000256" key="1">
    <source>
        <dbReference type="ARBA" id="ARBA00022448"/>
    </source>
</evidence>
<dbReference type="SMART" id="SM00743">
    <property type="entry name" value="Agenet"/>
    <property type="match status" value="2"/>
</dbReference>
<evidence type="ECO:0000256" key="3">
    <source>
        <dbReference type="SAM" id="Coils"/>
    </source>
</evidence>
<dbReference type="InterPro" id="IPR014002">
    <property type="entry name" value="Agenet_dom_plant"/>
</dbReference>
<dbReference type="Pfam" id="PF05641">
    <property type="entry name" value="Agenet"/>
    <property type="match status" value="2"/>
</dbReference>
<evidence type="ECO:0000313" key="6">
    <source>
        <dbReference type="Proteomes" id="UP001172457"/>
    </source>
</evidence>
<gene>
    <name evidence="5" type="ORF">OSB04_016538</name>
</gene>
<feature type="domain" description="Agenet" evidence="4">
    <location>
        <begin position="3"/>
        <end position="91"/>
    </location>
</feature>
<feature type="coiled-coil region" evidence="3">
    <location>
        <begin position="230"/>
        <end position="257"/>
    </location>
</feature>
<feature type="domain" description="Agenet" evidence="4">
    <location>
        <begin position="106"/>
        <end position="162"/>
    </location>
</feature>
<keyword evidence="3" id="KW-0175">Coiled coil</keyword>
<keyword evidence="2" id="KW-0341">Growth regulation</keyword>
<dbReference type="PANTHER" id="PTHR31917:SF114">
    <property type="entry name" value="AGENET-LIKE DOMAIN-CONTAINING PROTEIN"/>
    <property type="match status" value="1"/>
</dbReference>
<keyword evidence="1" id="KW-0813">Transport</keyword>
<protein>
    <recommendedName>
        <fullName evidence="4">Agenet domain-containing protein</fullName>
    </recommendedName>
</protein>
<accession>A0AA38T158</accession>
<evidence type="ECO:0000256" key="2">
    <source>
        <dbReference type="ARBA" id="ARBA00022604"/>
    </source>
</evidence>
<dbReference type="AlphaFoldDB" id="A0AA38T158"/>
<organism evidence="5 6">
    <name type="scientific">Centaurea solstitialis</name>
    <name type="common">yellow star-thistle</name>
    <dbReference type="NCBI Taxonomy" id="347529"/>
    <lineage>
        <taxon>Eukaryota</taxon>
        <taxon>Viridiplantae</taxon>
        <taxon>Streptophyta</taxon>
        <taxon>Embryophyta</taxon>
        <taxon>Tracheophyta</taxon>
        <taxon>Spermatophyta</taxon>
        <taxon>Magnoliopsida</taxon>
        <taxon>eudicotyledons</taxon>
        <taxon>Gunneridae</taxon>
        <taxon>Pentapetalae</taxon>
        <taxon>asterids</taxon>
        <taxon>campanulids</taxon>
        <taxon>Asterales</taxon>
        <taxon>Asteraceae</taxon>
        <taxon>Carduoideae</taxon>
        <taxon>Cardueae</taxon>
        <taxon>Centaureinae</taxon>
        <taxon>Centaurea</taxon>
    </lineage>
</organism>
<dbReference type="InterPro" id="IPR008395">
    <property type="entry name" value="Agenet-like_dom"/>
</dbReference>
<proteinExistence type="predicted"/>
<sequence length="315" mass="36471">MAMEITKGCLVEVSSDDPGYHGAWYVATFLDQVEIYQSMSKKKGSSSSKNPIKKIGYLVKFVSLLEDGDPCERLREIVDPSFVRPLPPLYPTRNNVDNEVKEEATDRYELHDVVDAYDREGWWMGVVTEVINEDKYMVSFERFPDVLEYEKSKLRLHVDWIDGHWEIPRKKETCEAKAESKCQMVYYERRNRGTPSKSTIEMPNGLLRDMVDVGPFRARLNELLYAKAQVHELNDKFNQLNEALRNENLKMSQINEETGQLQGTMQDLQATLVVSRNKKNMKDKEIKMLQSKVHQHANQIIGLEAEFKKFAATPL</sequence>
<dbReference type="EMBL" id="JARYMX010000004">
    <property type="protein sequence ID" value="KAJ9552493.1"/>
    <property type="molecule type" value="Genomic_DNA"/>
</dbReference>
<reference evidence="5" key="1">
    <citation type="submission" date="2023-03" db="EMBL/GenBank/DDBJ databases">
        <title>Chromosome-scale reference genome and RAD-based genetic map of yellow starthistle (Centaurea solstitialis) reveal putative structural variation and QTLs associated with invader traits.</title>
        <authorList>
            <person name="Reatini B."/>
            <person name="Cang F.A."/>
            <person name="Jiang Q."/>
            <person name="Mckibben M.T.W."/>
            <person name="Barker M.S."/>
            <person name="Rieseberg L.H."/>
            <person name="Dlugosch K.M."/>
        </authorList>
    </citation>
    <scope>NUCLEOTIDE SEQUENCE</scope>
    <source>
        <strain evidence="5">CAN-66</strain>
        <tissue evidence="5">Leaf</tissue>
    </source>
</reference>